<reference evidence="9" key="2">
    <citation type="submission" date="2021-04" db="EMBL/GenBank/DDBJ databases">
        <authorList>
            <person name="Gilroy R."/>
        </authorList>
    </citation>
    <scope>NUCLEOTIDE SEQUENCE</scope>
    <source>
        <strain evidence="9">CHK189-11263</strain>
    </source>
</reference>
<comment type="caution">
    <text evidence="9">The sequence shown here is derived from an EMBL/GenBank/DDBJ whole genome shotgun (WGS) entry which is preliminary data.</text>
</comment>
<comment type="similarity">
    <text evidence="7">Belongs to the binding-protein-dependent transport system permease family.</text>
</comment>
<dbReference type="GO" id="GO:0055085">
    <property type="term" value="P:transmembrane transport"/>
    <property type="evidence" value="ECO:0007669"/>
    <property type="project" value="InterPro"/>
</dbReference>
<feature type="transmembrane region" description="Helical" evidence="7">
    <location>
        <begin position="71"/>
        <end position="92"/>
    </location>
</feature>
<dbReference type="Gene3D" id="1.10.3720.10">
    <property type="entry name" value="MetI-like"/>
    <property type="match status" value="1"/>
</dbReference>
<reference evidence="9" key="1">
    <citation type="journal article" date="2021" name="PeerJ">
        <title>Extensive microbial diversity within the chicken gut microbiome revealed by metagenomics and culture.</title>
        <authorList>
            <person name="Gilroy R."/>
            <person name="Ravi A."/>
            <person name="Getino M."/>
            <person name="Pursley I."/>
            <person name="Horton D.L."/>
            <person name="Alikhan N.F."/>
            <person name="Baker D."/>
            <person name="Gharbi K."/>
            <person name="Hall N."/>
            <person name="Watson M."/>
            <person name="Adriaenssens E.M."/>
            <person name="Foster-Nyarko E."/>
            <person name="Jarju S."/>
            <person name="Secka A."/>
            <person name="Antonio M."/>
            <person name="Oren A."/>
            <person name="Chaudhuri R.R."/>
            <person name="La Ragione R."/>
            <person name="Hildebrand F."/>
            <person name="Pallen M.J."/>
        </authorList>
    </citation>
    <scope>NUCLEOTIDE SEQUENCE</scope>
    <source>
        <strain evidence="9">CHK189-11263</strain>
    </source>
</reference>
<evidence type="ECO:0000259" key="8">
    <source>
        <dbReference type="PROSITE" id="PS50928"/>
    </source>
</evidence>
<dbReference type="PANTHER" id="PTHR30151">
    <property type="entry name" value="ALKANE SULFONATE ABC TRANSPORTER-RELATED, MEMBRANE SUBUNIT"/>
    <property type="match status" value="1"/>
</dbReference>
<evidence type="ECO:0000256" key="6">
    <source>
        <dbReference type="ARBA" id="ARBA00023136"/>
    </source>
</evidence>
<keyword evidence="5 7" id="KW-1133">Transmembrane helix</keyword>
<dbReference type="AlphaFoldDB" id="A0A9D2MBY4"/>
<keyword evidence="6 7" id="KW-0472">Membrane</keyword>
<keyword evidence="3" id="KW-1003">Cell membrane</keyword>
<dbReference type="GO" id="GO:0005886">
    <property type="term" value="C:plasma membrane"/>
    <property type="evidence" value="ECO:0007669"/>
    <property type="project" value="UniProtKB-SubCell"/>
</dbReference>
<dbReference type="PROSITE" id="PS50928">
    <property type="entry name" value="ABC_TM1"/>
    <property type="match status" value="1"/>
</dbReference>
<feature type="domain" description="ABC transmembrane type-1" evidence="8">
    <location>
        <begin position="60"/>
        <end position="244"/>
    </location>
</feature>
<protein>
    <submittedName>
        <fullName evidence="9">ABC transporter permease subunit</fullName>
    </submittedName>
</protein>
<evidence type="ECO:0000313" key="10">
    <source>
        <dbReference type="Proteomes" id="UP000824208"/>
    </source>
</evidence>
<sequence length="259" mass="28591">MKGWRRFLARGVLPLAVWLLVWQGAVWYLQAVRGIRTDLILPAPLTVARTLAELAGTAEFWHTTFLTLLRIFGGLLWGVLAGTALGAATRAWKWADWLFSPAIRVIRATPVASFSLLVILWVVTGWVPVVVSGLMVLPVVWGNVSRGIAQTDPLLLEAARAYRFSRWKTVRLVYAPSVLPYFASACHTSLGLAWKAGVAAEVLCVPRLAIGTQVYFSKIYLETPALFAWTLVVLILSFLLERALGSLLVRLEGGMRHAD</sequence>
<dbReference type="Proteomes" id="UP000824208">
    <property type="component" value="Unassembled WGS sequence"/>
</dbReference>
<feature type="transmembrane region" description="Helical" evidence="7">
    <location>
        <begin position="226"/>
        <end position="249"/>
    </location>
</feature>
<comment type="subcellular location">
    <subcellularLocation>
        <location evidence="1 7">Cell membrane</location>
        <topology evidence="1 7">Multi-pass membrane protein</topology>
    </subcellularLocation>
</comment>
<evidence type="ECO:0000313" key="9">
    <source>
        <dbReference type="EMBL" id="HJB57891.1"/>
    </source>
</evidence>
<evidence type="ECO:0000256" key="4">
    <source>
        <dbReference type="ARBA" id="ARBA00022692"/>
    </source>
</evidence>
<organism evidence="9 10">
    <name type="scientific">Candidatus Flavonifractor intestinipullorum</name>
    <dbReference type="NCBI Taxonomy" id="2838587"/>
    <lineage>
        <taxon>Bacteria</taxon>
        <taxon>Bacillati</taxon>
        <taxon>Bacillota</taxon>
        <taxon>Clostridia</taxon>
        <taxon>Eubacteriales</taxon>
        <taxon>Oscillospiraceae</taxon>
        <taxon>Flavonifractor</taxon>
    </lineage>
</organism>
<dbReference type="Pfam" id="PF00528">
    <property type="entry name" value="BPD_transp_1"/>
    <property type="match status" value="1"/>
</dbReference>
<gene>
    <name evidence="9" type="ORF">H9714_10100</name>
</gene>
<feature type="transmembrane region" description="Helical" evidence="7">
    <location>
        <begin position="113"/>
        <end position="137"/>
    </location>
</feature>
<name>A0A9D2MBY4_9FIRM</name>
<proteinExistence type="inferred from homology"/>
<dbReference type="InterPro" id="IPR000515">
    <property type="entry name" value="MetI-like"/>
</dbReference>
<evidence type="ECO:0000256" key="5">
    <source>
        <dbReference type="ARBA" id="ARBA00022989"/>
    </source>
</evidence>
<dbReference type="SUPFAM" id="SSF161098">
    <property type="entry name" value="MetI-like"/>
    <property type="match status" value="1"/>
</dbReference>
<keyword evidence="4 7" id="KW-0812">Transmembrane</keyword>
<dbReference type="EMBL" id="DWYC01000088">
    <property type="protein sequence ID" value="HJB57891.1"/>
    <property type="molecule type" value="Genomic_DNA"/>
</dbReference>
<evidence type="ECO:0000256" key="1">
    <source>
        <dbReference type="ARBA" id="ARBA00004651"/>
    </source>
</evidence>
<evidence type="ECO:0000256" key="3">
    <source>
        <dbReference type="ARBA" id="ARBA00022475"/>
    </source>
</evidence>
<evidence type="ECO:0000256" key="2">
    <source>
        <dbReference type="ARBA" id="ARBA00022448"/>
    </source>
</evidence>
<accession>A0A9D2MBY4</accession>
<dbReference type="InterPro" id="IPR035906">
    <property type="entry name" value="MetI-like_sf"/>
</dbReference>
<dbReference type="PANTHER" id="PTHR30151:SF0">
    <property type="entry name" value="ABC TRANSPORTER PERMEASE PROTEIN MJ0413-RELATED"/>
    <property type="match status" value="1"/>
</dbReference>
<keyword evidence="2 7" id="KW-0813">Transport</keyword>
<dbReference type="CDD" id="cd06261">
    <property type="entry name" value="TM_PBP2"/>
    <property type="match status" value="1"/>
</dbReference>
<evidence type="ECO:0000256" key="7">
    <source>
        <dbReference type="RuleBase" id="RU363032"/>
    </source>
</evidence>